<protein>
    <submittedName>
        <fullName evidence="2">6-bladed beta-propeller</fullName>
    </submittedName>
</protein>
<evidence type="ECO:0000313" key="2">
    <source>
        <dbReference type="EMBL" id="RDU50443.1"/>
    </source>
</evidence>
<dbReference type="Proteomes" id="UP000629596">
    <property type="component" value="Unassembled WGS sequence"/>
</dbReference>
<dbReference type="Pfam" id="PF17170">
    <property type="entry name" value="DUF5128"/>
    <property type="match status" value="1"/>
</dbReference>
<dbReference type="Proteomes" id="UP000256321">
    <property type="component" value="Unassembled WGS sequence"/>
</dbReference>
<reference evidence="1 4" key="2">
    <citation type="submission" date="2020-08" db="EMBL/GenBank/DDBJ databases">
        <title>Genome public.</title>
        <authorList>
            <person name="Liu C."/>
            <person name="Sun Q."/>
        </authorList>
    </citation>
    <scope>NUCLEOTIDE SEQUENCE [LARGE SCALE GENOMIC DNA]</scope>
    <source>
        <strain evidence="1 4">426_9</strain>
    </source>
</reference>
<gene>
    <name evidence="2" type="ORF">DWU89_04500</name>
    <name evidence="1" type="ORF">H8784_04425</name>
</gene>
<dbReference type="InterPro" id="IPR011042">
    <property type="entry name" value="6-blade_b-propeller_TolB-like"/>
</dbReference>
<dbReference type="RefSeq" id="WP_115498477.1">
    <property type="nucleotide sequence ID" value="NZ_JACRTI010000006.1"/>
</dbReference>
<organism evidence="2 3">
    <name type="scientific">Parabacteroides acidifaciens</name>
    <dbReference type="NCBI Taxonomy" id="2290935"/>
    <lineage>
        <taxon>Bacteria</taxon>
        <taxon>Pseudomonadati</taxon>
        <taxon>Bacteroidota</taxon>
        <taxon>Bacteroidia</taxon>
        <taxon>Bacteroidales</taxon>
        <taxon>Tannerellaceae</taxon>
        <taxon>Parabacteroides</taxon>
    </lineage>
</organism>
<dbReference type="EMBL" id="JACRTI010000006">
    <property type="protein sequence ID" value="MBC8600965.1"/>
    <property type="molecule type" value="Genomic_DNA"/>
</dbReference>
<name>A0A3D8HHU8_9BACT</name>
<proteinExistence type="predicted"/>
<keyword evidence="4" id="KW-1185">Reference proteome</keyword>
<dbReference type="Gene3D" id="2.120.10.30">
    <property type="entry name" value="TolB, C-terminal domain"/>
    <property type="match status" value="1"/>
</dbReference>
<accession>A0A3D8HHU8</accession>
<evidence type="ECO:0000313" key="3">
    <source>
        <dbReference type="Proteomes" id="UP000256321"/>
    </source>
</evidence>
<comment type="caution">
    <text evidence="2">The sequence shown here is derived from an EMBL/GenBank/DDBJ whole genome shotgun (WGS) entry which is preliminary data.</text>
</comment>
<dbReference type="Gene3D" id="3.30.1150.10">
    <property type="match status" value="1"/>
</dbReference>
<sequence length="545" mass="62053">MKTHYLTPIFLAFLLATCSGNKTSDKKSLDDCPVVATTQKVANDNVTTLHLDRVKDTLDLPVSQLLEDFRIIPLDNRKEVLIKNEFVTAYDNYIRTGGSMEEPCRLFDKTGRFLCQIGANGQGPGEYWAVYDDYIDEANNRIYLMPWNAKSMLVYDLNGKYLSSIPLPTLVPKGVFTIDTKRKLLTIGLLPFNEINGASVVWQQDFEGNILHRVDAAPYAIEGDYSNEVSSYRNNSGTFDFTIFHWVPVADTLYHFIVEENRLAPVFTLQQPEEKIQHDYIELPNHFLVDIPTDYATGQYGTSVSSRICVIVDKKTLKGAYVRLYNDWLGSVPQYVTFCFKNGYFAYTMDPGNLLDNIEAALSHPDRLNEEQLTQLKSLQNSVNANDNNYLFIGKIKSTTENIMLNTSTITPKKQAVKQQTTTAITETDSVWNLPYNTAYIPDYKSYFNQNNKFKDWDISKRKVVIVKALVEKDGSVSEAHMFMGADYNKEKNQITNRRESGCGIQELDKEAVRLIREATFTPGKDKEKNPVRSNIVTFVFFPPL</sequence>
<evidence type="ECO:0000313" key="1">
    <source>
        <dbReference type="EMBL" id="MBC8600965.1"/>
    </source>
</evidence>
<dbReference type="EMBL" id="QREV01000006">
    <property type="protein sequence ID" value="RDU50443.1"/>
    <property type="molecule type" value="Genomic_DNA"/>
</dbReference>
<evidence type="ECO:0000313" key="4">
    <source>
        <dbReference type="Proteomes" id="UP000629596"/>
    </source>
</evidence>
<dbReference type="AlphaFoldDB" id="A0A3D8HHU8"/>
<reference evidence="2 3" key="1">
    <citation type="submission" date="2018-07" db="EMBL/GenBank/DDBJ databases">
        <title>Parabacteroides acidifaciens nov. sp., isolated from human feces.</title>
        <authorList>
            <person name="Wang Y.J."/>
        </authorList>
    </citation>
    <scope>NUCLEOTIDE SEQUENCE [LARGE SCALE GENOMIC DNA]</scope>
    <source>
        <strain evidence="2 3">426-9</strain>
    </source>
</reference>